<sequence length="77" mass="7906">PDILEVLLPSAVLPVMAVAIPSVWAAHCTPEASPVHESVPEASPVHEPAPEASPVHEFVPVPPEVPPLAAEPQGEAA</sequence>
<reference evidence="3 4" key="1">
    <citation type="submission" date="2024-05" db="EMBL/GenBank/DDBJ databases">
        <title>Genome sequencing and assembly of Indian major carp, Cirrhinus mrigala (Hamilton, 1822).</title>
        <authorList>
            <person name="Mohindra V."/>
            <person name="Chowdhury L.M."/>
            <person name="Lal K."/>
            <person name="Jena J.K."/>
        </authorList>
    </citation>
    <scope>NUCLEOTIDE SEQUENCE [LARGE SCALE GENOMIC DNA]</scope>
    <source>
        <strain evidence="3">CM1030</strain>
        <tissue evidence="3">Blood</tissue>
    </source>
</reference>
<name>A0ABD0RYU1_CIRMR</name>
<keyword evidence="4" id="KW-1185">Reference proteome</keyword>
<organism evidence="3 4">
    <name type="scientific">Cirrhinus mrigala</name>
    <name type="common">Mrigala</name>
    <dbReference type="NCBI Taxonomy" id="683832"/>
    <lineage>
        <taxon>Eukaryota</taxon>
        <taxon>Metazoa</taxon>
        <taxon>Chordata</taxon>
        <taxon>Craniata</taxon>
        <taxon>Vertebrata</taxon>
        <taxon>Euteleostomi</taxon>
        <taxon>Actinopterygii</taxon>
        <taxon>Neopterygii</taxon>
        <taxon>Teleostei</taxon>
        <taxon>Ostariophysi</taxon>
        <taxon>Cypriniformes</taxon>
        <taxon>Cyprinidae</taxon>
        <taxon>Labeoninae</taxon>
        <taxon>Labeonini</taxon>
        <taxon>Cirrhinus</taxon>
    </lineage>
</organism>
<feature type="non-terminal residue" evidence="3">
    <location>
        <position position="1"/>
    </location>
</feature>
<evidence type="ECO:0000256" key="1">
    <source>
        <dbReference type="SAM" id="MobiDB-lite"/>
    </source>
</evidence>
<feature type="chain" id="PRO_5044880108" evidence="2">
    <location>
        <begin position="26"/>
        <end position="77"/>
    </location>
</feature>
<evidence type="ECO:0000313" key="3">
    <source>
        <dbReference type="EMBL" id="KAL0203722.1"/>
    </source>
</evidence>
<comment type="caution">
    <text evidence="3">The sequence shown here is derived from an EMBL/GenBank/DDBJ whole genome shotgun (WGS) entry which is preliminary data.</text>
</comment>
<keyword evidence="2" id="KW-0732">Signal</keyword>
<feature type="non-terminal residue" evidence="3">
    <location>
        <position position="77"/>
    </location>
</feature>
<feature type="signal peptide" evidence="2">
    <location>
        <begin position="1"/>
        <end position="25"/>
    </location>
</feature>
<dbReference type="EMBL" id="JAMKFB020000001">
    <property type="protein sequence ID" value="KAL0203722.1"/>
    <property type="molecule type" value="Genomic_DNA"/>
</dbReference>
<dbReference type="Proteomes" id="UP001529510">
    <property type="component" value="Unassembled WGS sequence"/>
</dbReference>
<evidence type="ECO:0000256" key="2">
    <source>
        <dbReference type="SAM" id="SignalP"/>
    </source>
</evidence>
<evidence type="ECO:0000313" key="4">
    <source>
        <dbReference type="Proteomes" id="UP001529510"/>
    </source>
</evidence>
<feature type="compositionally biased region" description="Low complexity" evidence="1">
    <location>
        <begin position="67"/>
        <end position="77"/>
    </location>
</feature>
<accession>A0ABD0RYU1</accession>
<dbReference type="AlphaFoldDB" id="A0ABD0RYU1"/>
<protein>
    <submittedName>
        <fullName evidence="3">Uncharacterized protein</fullName>
    </submittedName>
</protein>
<gene>
    <name evidence="3" type="ORF">M9458_001740</name>
</gene>
<feature type="region of interest" description="Disordered" evidence="1">
    <location>
        <begin position="31"/>
        <end position="77"/>
    </location>
</feature>
<proteinExistence type="predicted"/>